<name>A0A8B3RUT7_ENTFL</name>
<dbReference type="AlphaFoldDB" id="A0A8B3RUT7"/>
<accession>A0A8B3RUT7</accession>
<sequence>MMNYYVEETFNKIINLYHPHSVYQLIKEANCKLLYADLDDETGGCTQTNNRCHTIIVNANWSEYYQQFVILHEFSHIKLHSSSSTPFYRSLGLDSFISKMECEANSLAMKLLIYMQDQDVLENLTEFQIMDYLGLPPELRRYL</sequence>
<dbReference type="Gene3D" id="1.10.10.2910">
    <property type="match status" value="1"/>
</dbReference>
<gene>
    <name evidence="2" type="ORF">EU507_12400</name>
</gene>
<dbReference type="EMBL" id="SEWT01000008">
    <property type="protein sequence ID" value="RYU31305.1"/>
    <property type="molecule type" value="Genomic_DNA"/>
</dbReference>
<protein>
    <submittedName>
        <fullName evidence="2">ImmA/IrrE family metallo-endopeptidase</fullName>
    </submittedName>
</protein>
<dbReference type="Pfam" id="PF06114">
    <property type="entry name" value="Peptidase_M78"/>
    <property type="match status" value="1"/>
</dbReference>
<reference evidence="2 3" key="1">
    <citation type="submission" date="2019-02" db="EMBL/GenBank/DDBJ databases">
        <title>From farm to fork: dissemination of Tn554::fexA-optrA in linezolid-resistant Enterococcus faecalis clones from chicken feces and meat in Tunisia.</title>
        <authorList>
            <person name="Tedim A.P."/>
            <person name="Elghaieb H."/>
            <person name="Abbassi M.S."/>
            <person name="Novais C."/>
            <person name="Hassen A."/>
            <person name="Peixe L."/>
            <person name="Freitas A.R."/>
        </authorList>
    </citation>
    <scope>NUCLEOTIDE SEQUENCE [LARGE SCALE GENOMIC DNA]</scope>
    <source>
        <strain evidence="2 3">728T</strain>
    </source>
</reference>
<evidence type="ECO:0000313" key="3">
    <source>
        <dbReference type="Proteomes" id="UP000292223"/>
    </source>
</evidence>
<dbReference type="RefSeq" id="WP_002403735.1">
    <property type="nucleotide sequence ID" value="NZ_JABFMK010000010.1"/>
</dbReference>
<dbReference type="Proteomes" id="UP000292223">
    <property type="component" value="Unassembled WGS sequence"/>
</dbReference>
<dbReference type="InterPro" id="IPR010359">
    <property type="entry name" value="IrrE_HExxH"/>
</dbReference>
<comment type="caution">
    <text evidence="2">The sequence shown here is derived from an EMBL/GenBank/DDBJ whole genome shotgun (WGS) entry which is preliminary data.</text>
</comment>
<evidence type="ECO:0000313" key="2">
    <source>
        <dbReference type="EMBL" id="RYU31305.1"/>
    </source>
</evidence>
<feature type="domain" description="IrrE N-terminal-like" evidence="1">
    <location>
        <begin position="27"/>
        <end position="113"/>
    </location>
</feature>
<organism evidence="2 3">
    <name type="scientific">Enterococcus faecalis</name>
    <name type="common">Streptococcus faecalis</name>
    <dbReference type="NCBI Taxonomy" id="1351"/>
    <lineage>
        <taxon>Bacteria</taxon>
        <taxon>Bacillati</taxon>
        <taxon>Bacillota</taxon>
        <taxon>Bacilli</taxon>
        <taxon>Lactobacillales</taxon>
        <taxon>Enterococcaceae</taxon>
        <taxon>Enterococcus</taxon>
    </lineage>
</organism>
<evidence type="ECO:0000259" key="1">
    <source>
        <dbReference type="Pfam" id="PF06114"/>
    </source>
</evidence>
<proteinExistence type="predicted"/>